<evidence type="ECO:0008006" key="12">
    <source>
        <dbReference type="Google" id="ProtNLM"/>
    </source>
</evidence>
<dbReference type="NCBIfam" id="NF033902">
    <property type="entry name" value="iso_D2_wall_anc"/>
    <property type="match status" value="1"/>
</dbReference>
<dbReference type="Proteomes" id="UP000487882">
    <property type="component" value="Unassembled WGS sequence"/>
</dbReference>
<feature type="chain" id="PRO_5029889241" description="Isopeptide-forming domain-containing fimbrial protein" evidence="6">
    <location>
        <begin position="33"/>
        <end position="523"/>
    </location>
</feature>
<feature type="domain" description="Gram-positive pilin subunit D1 N-terminal" evidence="8">
    <location>
        <begin position="43"/>
        <end position="195"/>
    </location>
</feature>
<protein>
    <recommendedName>
        <fullName evidence="12">Isopeptide-forming domain-containing fimbrial protein</fullName>
    </recommendedName>
</protein>
<name>A0A7K1J588_9BIFI</name>
<evidence type="ECO:0000256" key="1">
    <source>
        <dbReference type="ARBA" id="ARBA00022512"/>
    </source>
</evidence>
<evidence type="ECO:0000313" key="11">
    <source>
        <dbReference type="Proteomes" id="UP000487882"/>
    </source>
</evidence>
<accession>A0A7K1J588</accession>
<dbReference type="InterPro" id="IPR032364">
    <property type="entry name" value="GramPos_pilinD1_N"/>
</dbReference>
<dbReference type="Pfam" id="PF00746">
    <property type="entry name" value="Gram_pos_anchor"/>
    <property type="match status" value="1"/>
</dbReference>
<keyword evidence="3 6" id="KW-0732">Signal</keyword>
<dbReference type="Gene3D" id="2.60.40.740">
    <property type="match status" value="1"/>
</dbReference>
<feature type="domain" description="Gram-positive cocci surface proteins LPxTG" evidence="7">
    <location>
        <begin position="479"/>
        <end position="519"/>
    </location>
</feature>
<keyword evidence="1" id="KW-0134">Cell wall</keyword>
<dbReference type="RefSeq" id="WP_155588585.1">
    <property type="nucleotide sequence ID" value="NZ_WNLP01000003.1"/>
</dbReference>
<reference evidence="10 11" key="1">
    <citation type="submission" date="2019-09" db="EMBL/GenBank/DDBJ databases">
        <title>Bifidobacterium canis sp. nov., isolated from the digestive tract of German Shepherd dog puppy.</title>
        <authorList>
            <person name="Bunesova V."/>
        </authorList>
    </citation>
    <scope>NUCLEOTIDE SEQUENCE [LARGE SCALE GENOMIC DNA]</scope>
    <source>
        <strain evidence="10 11">GSD1FS</strain>
    </source>
</reference>
<organism evidence="10 11">
    <name type="scientific">Bifidobacterium canis</name>
    <dbReference type="NCBI Taxonomy" id="2610880"/>
    <lineage>
        <taxon>Bacteria</taxon>
        <taxon>Bacillati</taxon>
        <taxon>Actinomycetota</taxon>
        <taxon>Actinomycetes</taxon>
        <taxon>Bifidobacteriales</taxon>
        <taxon>Bifidobacteriaceae</taxon>
        <taxon>Bifidobacterium</taxon>
    </lineage>
</organism>
<dbReference type="EMBL" id="WNLP01000003">
    <property type="protein sequence ID" value="MUH59625.1"/>
    <property type="molecule type" value="Genomic_DNA"/>
</dbReference>
<dbReference type="AlphaFoldDB" id="A0A7K1J588"/>
<keyword evidence="4" id="KW-0572">Peptidoglycan-anchor</keyword>
<dbReference type="InterPro" id="IPR019931">
    <property type="entry name" value="LPXTG_anchor"/>
</dbReference>
<dbReference type="NCBIfam" id="TIGR04226">
    <property type="entry name" value="RrgB_K2N_iso_D2"/>
    <property type="match status" value="1"/>
</dbReference>
<dbReference type="Pfam" id="PF16555">
    <property type="entry name" value="GramPos_pilinD1"/>
    <property type="match status" value="1"/>
</dbReference>
<evidence type="ECO:0000256" key="4">
    <source>
        <dbReference type="ARBA" id="ARBA00023088"/>
    </source>
</evidence>
<dbReference type="InterPro" id="IPR026466">
    <property type="entry name" value="Fim_isopep_form_D2_dom"/>
</dbReference>
<dbReference type="InterPro" id="IPR013783">
    <property type="entry name" value="Ig-like_fold"/>
</dbReference>
<evidence type="ECO:0000256" key="3">
    <source>
        <dbReference type="ARBA" id="ARBA00022729"/>
    </source>
</evidence>
<dbReference type="GO" id="GO:0005975">
    <property type="term" value="P:carbohydrate metabolic process"/>
    <property type="evidence" value="ECO:0007669"/>
    <property type="project" value="UniProtKB-ARBA"/>
</dbReference>
<feature type="signal peptide" evidence="6">
    <location>
        <begin position="1"/>
        <end position="32"/>
    </location>
</feature>
<evidence type="ECO:0000259" key="9">
    <source>
        <dbReference type="Pfam" id="PF17802"/>
    </source>
</evidence>
<evidence type="ECO:0000256" key="6">
    <source>
        <dbReference type="SAM" id="SignalP"/>
    </source>
</evidence>
<proteinExistence type="predicted"/>
<keyword evidence="5" id="KW-0812">Transmembrane</keyword>
<sequence length="523" mass="56510">MSGKLNGVAKAIAVLAASAMTVGLAAAPAAFADDETGNIDPATKGTLTIEKHKQTSTNGTQEGDGTQQSNVEGDLMQGVTFNLYRVQNFDMTKAENWDYLANLTASGKNVMVPTKDGGTKSVGTIEDTPFKTGVTAANGQITWSEVPLGLYYVEEGNYSGTGQITQKAEPFFVSMPYPNANKNWNYNVFVYPKNSFGTTVKHVDENSLKSAYKVGDEVAWNVDQDVPSLSTNEKLKKFGIVDRMDENVTYDSVEVQALNSAGGKDNSVTFTADTDYTVSHEKRDNDAHDYVKIEFTEAGRTKLANVSKVRFHVVTVVSKDLTDASVPNDVFPITNDYDPFSDGEKNPPVPSEDQPYYGDYQFKKVDDTQKALSGATFIIWRKDATTEQCAVETKDIPAKAKMTATSGSDGYVNFTGLLIGKGNKGLTDDQMKNLTADFCLRETQAPAGFVTPGINETKTVNIHAGRGDNKTVGDTVTNTKQTGPKLPMTGAAGTILLTSIAAVALAVALSLYMVNARRRQQQR</sequence>
<evidence type="ECO:0000313" key="10">
    <source>
        <dbReference type="EMBL" id="MUH59625.1"/>
    </source>
</evidence>
<keyword evidence="2" id="KW-0964">Secreted</keyword>
<dbReference type="Gene3D" id="2.60.40.10">
    <property type="entry name" value="Immunoglobulins"/>
    <property type="match status" value="2"/>
</dbReference>
<keyword evidence="11" id="KW-1185">Reference proteome</keyword>
<feature type="domain" description="SpaA-like prealbumin fold" evidence="9">
    <location>
        <begin position="358"/>
        <end position="421"/>
    </location>
</feature>
<evidence type="ECO:0000259" key="7">
    <source>
        <dbReference type="Pfam" id="PF00746"/>
    </source>
</evidence>
<dbReference type="InterPro" id="IPR041033">
    <property type="entry name" value="SpaA_PFL_dom_1"/>
</dbReference>
<evidence type="ECO:0000256" key="2">
    <source>
        <dbReference type="ARBA" id="ARBA00022525"/>
    </source>
</evidence>
<evidence type="ECO:0000256" key="5">
    <source>
        <dbReference type="SAM" id="Phobius"/>
    </source>
</evidence>
<dbReference type="Pfam" id="PF17802">
    <property type="entry name" value="SpaA"/>
    <property type="match status" value="1"/>
</dbReference>
<gene>
    <name evidence="10" type="ORF">GSD1FS_0960</name>
</gene>
<evidence type="ECO:0000259" key="8">
    <source>
        <dbReference type="Pfam" id="PF16555"/>
    </source>
</evidence>
<dbReference type="InterPro" id="IPR048052">
    <property type="entry name" value="FM1-like"/>
</dbReference>
<keyword evidence="5" id="KW-1133">Transmembrane helix</keyword>
<feature type="transmembrane region" description="Helical" evidence="5">
    <location>
        <begin position="490"/>
        <end position="514"/>
    </location>
</feature>
<comment type="caution">
    <text evidence="10">The sequence shown here is derived from an EMBL/GenBank/DDBJ whole genome shotgun (WGS) entry which is preliminary data.</text>
</comment>
<keyword evidence="5" id="KW-0472">Membrane</keyword>